<dbReference type="RefSeq" id="WP_344618022.1">
    <property type="nucleotide sequence ID" value="NZ_BAAARV010000081.1"/>
</dbReference>
<gene>
    <name evidence="1" type="ORF">GCM10010170_081710</name>
</gene>
<evidence type="ECO:0000313" key="1">
    <source>
        <dbReference type="EMBL" id="GAA2377093.1"/>
    </source>
</evidence>
<comment type="caution">
    <text evidence="1">The sequence shown here is derived from an EMBL/GenBank/DDBJ whole genome shotgun (WGS) entry which is preliminary data.</text>
</comment>
<dbReference type="Proteomes" id="UP001501444">
    <property type="component" value="Unassembled WGS sequence"/>
</dbReference>
<protein>
    <submittedName>
        <fullName evidence="1">Uncharacterized protein</fullName>
    </submittedName>
</protein>
<sequence length="147" mass="16659">MLAEALSLICPPMISKLTEELVNRRSTKVRLAELEDAVRRMVDAQRETAMENAELRRMIMILVRMLVVANPELFWRDAEVLAVSPPQRELVPIALGQYTTTLHHAVERRRERAAPQVPAGDLDDALDEFGDDFDGALLRLRRTRGTA</sequence>
<keyword evidence="2" id="KW-1185">Reference proteome</keyword>
<proteinExistence type="predicted"/>
<evidence type="ECO:0000313" key="2">
    <source>
        <dbReference type="Proteomes" id="UP001501444"/>
    </source>
</evidence>
<organism evidence="1 2">
    <name type="scientific">Dactylosporangium salmoneum</name>
    <dbReference type="NCBI Taxonomy" id="53361"/>
    <lineage>
        <taxon>Bacteria</taxon>
        <taxon>Bacillati</taxon>
        <taxon>Actinomycetota</taxon>
        <taxon>Actinomycetes</taxon>
        <taxon>Micromonosporales</taxon>
        <taxon>Micromonosporaceae</taxon>
        <taxon>Dactylosporangium</taxon>
    </lineage>
</organism>
<name>A0ABN3HDW1_9ACTN</name>
<dbReference type="EMBL" id="BAAARV010000081">
    <property type="protein sequence ID" value="GAA2377093.1"/>
    <property type="molecule type" value="Genomic_DNA"/>
</dbReference>
<accession>A0ABN3HDW1</accession>
<reference evidence="1 2" key="1">
    <citation type="journal article" date="2019" name="Int. J. Syst. Evol. Microbiol.">
        <title>The Global Catalogue of Microorganisms (GCM) 10K type strain sequencing project: providing services to taxonomists for standard genome sequencing and annotation.</title>
        <authorList>
            <consortium name="The Broad Institute Genomics Platform"/>
            <consortium name="The Broad Institute Genome Sequencing Center for Infectious Disease"/>
            <person name="Wu L."/>
            <person name="Ma J."/>
        </authorList>
    </citation>
    <scope>NUCLEOTIDE SEQUENCE [LARGE SCALE GENOMIC DNA]</scope>
    <source>
        <strain evidence="1 2">JCM 3272</strain>
    </source>
</reference>